<dbReference type="PANTHER" id="PTHR43757:SF2">
    <property type="entry name" value="AMINOMETHYLTRANSFERASE, MITOCHONDRIAL"/>
    <property type="match status" value="1"/>
</dbReference>
<dbReference type="InterPro" id="IPR006222">
    <property type="entry name" value="GCVT_N"/>
</dbReference>
<organism evidence="11 12">
    <name type="scientific">Leptolyngbya foveolarum</name>
    <dbReference type="NCBI Taxonomy" id="47253"/>
    <lineage>
        <taxon>Bacteria</taxon>
        <taxon>Bacillati</taxon>
        <taxon>Cyanobacteriota</taxon>
        <taxon>Cyanophyceae</taxon>
        <taxon>Leptolyngbyales</taxon>
        <taxon>Leptolyngbyaceae</taxon>
        <taxon>Leptolyngbya group</taxon>
        <taxon>Leptolyngbya</taxon>
    </lineage>
</organism>
<dbReference type="InterPro" id="IPR013977">
    <property type="entry name" value="GcvT_C"/>
</dbReference>
<evidence type="ECO:0000256" key="4">
    <source>
        <dbReference type="ARBA" id="ARBA00022679"/>
    </source>
</evidence>
<evidence type="ECO:0000256" key="5">
    <source>
        <dbReference type="ARBA" id="ARBA00031395"/>
    </source>
</evidence>
<name>A0A2W4V0T5_9CYAN</name>
<dbReference type="InterPro" id="IPR027266">
    <property type="entry name" value="TrmE/GcvT-like"/>
</dbReference>
<dbReference type="NCBIfam" id="NF001567">
    <property type="entry name" value="PRK00389.1"/>
    <property type="match status" value="1"/>
</dbReference>
<dbReference type="Gene3D" id="4.10.1250.10">
    <property type="entry name" value="Aminomethyltransferase fragment"/>
    <property type="match status" value="1"/>
</dbReference>
<evidence type="ECO:0000313" key="11">
    <source>
        <dbReference type="EMBL" id="PZO22719.1"/>
    </source>
</evidence>
<accession>A0A2W4V0T5</accession>
<dbReference type="GO" id="GO:0019464">
    <property type="term" value="P:glycine decarboxylation via glycine cleavage system"/>
    <property type="evidence" value="ECO:0007669"/>
    <property type="project" value="UniProtKB-UniRule"/>
</dbReference>
<dbReference type="InterPro" id="IPR029043">
    <property type="entry name" value="GcvT/YgfZ_C"/>
</dbReference>
<keyword evidence="4 7" id="KW-0808">Transferase</keyword>
<dbReference type="EC" id="2.1.2.10" evidence="2 7"/>
<proteinExistence type="inferred from homology"/>
<evidence type="ECO:0000259" key="10">
    <source>
        <dbReference type="Pfam" id="PF08669"/>
    </source>
</evidence>
<dbReference type="FunFam" id="3.30.70.1400:FF:000001">
    <property type="entry name" value="Aminomethyltransferase"/>
    <property type="match status" value="1"/>
</dbReference>
<feature type="domain" description="GCVT N-terminal" evidence="9">
    <location>
        <begin position="9"/>
        <end position="265"/>
    </location>
</feature>
<evidence type="ECO:0000256" key="1">
    <source>
        <dbReference type="ARBA" id="ARBA00008609"/>
    </source>
</evidence>
<dbReference type="FunFam" id="2.40.30.110:FF:000003">
    <property type="entry name" value="Aminomethyltransferase"/>
    <property type="match status" value="1"/>
</dbReference>
<evidence type="ECO:0000256" key="7">
    <source>
        <dbReference type="HAMAP-Rule" id="MF_00259"/>
    </source>
</evidence>
<dbReference type="HAMAP" id="MF_00259">
    <property type="entry name" value="GcvT"/>
    <property type="match status" value="1"/>
</dbReference>
<evidence type="ECO:0000256" key="3">
    <source>
        <dbReference type="ARBA" id="ARBA00022576"/>
    </source>
</evidence>
<dbReference type="InterPro" id="IPR006223">
    <property type="entry name" value="GcvT"/>
</dbReference>
<dbReference type="Pfam" id="PF08669">
    <property type="entry name" value="GCV_T_C"/>
    <property type="match status" value="1"/>
</dbReference>
<keyword evidence="11" id="KW-0489">Methyltransferase</keyword>
<evidence type="ECO:0000256" key="2">
    <source>
        <dbReference type="ARBA" id="ARBA00012616"/>
    </source>
</evidence>
<dbReference type="Gene3D" id="3.30.1360.120">
    <property type="entry name" value="Probable tRNA modification gtpase trme, domain 1"/>
    <property type="match status" value="1"/>
</dbReference>
<dbReference type="Proteomes" id="UP000249354">
    <property type="component" value="Unassembled WGS sequence"/>
</dbReference>
<dbReference type="NCBIfam" id="TIGR00528">
    <property type="entry name" value="gcvT"/>
    <property type="match status" value="1"/>
</dbReference>
<feature type="binding site" evidence="8">
    <location>
        <position position="202"/>
    </location>
    <ligand>
        <name>substrate</name>
    </ligand>
</feature>
<dbReference type="GO" id="GO:0008483">
    <property type="term" value="F:transaminase activity"/>
    <property type="evidence" value="ECO:0007669"/>
    <property type="project" value="UniProtKB-KW"/>
</dbReference>
<dbReference type="Gene3D" id="3.30.70.1400">
    <property type="entry name" value="Aminomethyltransferase beta-barrel domains"/>
    <property type="match status" value="1"/>
</dbReference>
<reference evidence="12" key="1">
    <citation type="submission" date="2018-04" db="EMBL/GenBank/DDBJ databases">
        <authorList>
            <person name="Cornet L."/>
        </authorList>
    </citation>
    <scope>NUCLEOTIDE SEQUENCE [LARGE SCALE GENOMIC DNA]</scope>
</reference>
<dbReference type="PIRSF" id="PIRSF006487">
    <property type="entry name" value="GcvT"/>
    <property type="match status" value="1"/>
</dbReference>
<dbReference type="GO" id="GO:0004047">
    <property type="term" value="F:aminomethyltransferase activity"/>
    <property type="evidence" value="ECO:0007669"/>
    <property type="project" value="UniProtKB-UniRule"/>
</dbReference>
<dbReference type="InterPro" id="IPR022903">
    <property type="entry name" value="GcvT_bac"/>
</dbReference>
<feature type="domain" description="Aminomethyltransferase C-terminal" evidence="10">
    <location>
        <begin position="285"/>
        <end position="363"/>
    </location>
</feature>
<comment type="similarity">
    <text evidence="1 7">Belongs to the GcvT family.</text>
</comment>
<sequence length="373" mass="40581">MTTLLRTPLYDLCIKQNARVTAFSGWEMPVQFGGIQQEHRAVRENAGAFDISHMGKFVLTGLAAIAELQTLVPSDLARLSEGKAQYTVLLNEKGGIIDDLIVYHQGQAEGQEQITLIVNAGTTQKDKDWLLAHLSDRVQLQDISREQALIAVQGPNATERLQALCPEEDLQAIARYHHLTGQILGEPAFFARTGYTGEDGFEVMVPVAAAAKVWQALMELDVEPCGLGARDTLRLEASMALYGQDINDDISPLEAGLGWLVHLDKEADFIGRKVLEQQKANGLERKLVGLTLEGRNIARHDYPVLQGNESVGIITSGTLSPTLGYPVALGYVPPALAKPGQTVDVAIRRKIFPATVVKRPFYKAAPAAKVAKA</sequence>
<dbReference type="GO" id="GO:0032259">
    <property type="term" value="P:methylation"/>
    <property type="evidence" value="ECO:0007669"/>
    <property type="project" value="UniProtKB-KW"/>
</dbReference>
<dbReference type="GO" id="GO:0008168">
    <property type="term" value="F:methyltransferase activity"/>
    <property type="evidence" value="ECO:0007669"/>
    <property type="project" value="UniProtKB-KW"/>
</dbReference>
<dbReference type="SUPFAM" id="SSF101790">
    <property type="entry name" value="Aminomethyltransferase beta-barrel domain"/>
    <property type="match status" value="1"/>
</dbReference>
<dbReference type="GO" id="GO:0005829">
    <property type="term" value="C:cytosol"/>
    <property type="evidence" value="ECO:0007669"/>
    <property type="project" value="TreeGrafter"/>
</dbReference>
<dbReference type="FunFam" id="4.10.1250.10:FF:000001">
    <property type="entry name" value="Aminomethyltransferase"/>
    <property type="match status" value="1"/>
</dbReference>
<comment type="function">
    <text evidence="7">The glycine cleavage system catalyzes the degradation of glycine.</text>
</comment>
<dbReference type="PANTHER" id="PTHR43757">
    <property type="entry name" value="AMINOMETHYLTRANSFERASE"/>
    <property type="match status" value="1"/>
</dbReference>
<keyword evidence="3 7" id="KW-0032">Aminotransferase</keyword>
<evidence type="ECO:0000259" key="9">
    <source>
        <dbReference type="Pfam" id="PF01571"/>
    </source>
</evidence>
<dbReference type="GO" id="GO:0005960">
    <property type="term" value="C:glycine cleavage complex"/>
    <property type="evidence" value="ECO:0007669"/>
    <property type="project" value="InterPro"/>
</dbReference>
<dbReference type="SUPFAM" id="SSF103025">
    <property type="entry name" value="Folate-binding domain"/>
    <property type="match status" value="1"/>
</dbReference>
<evidence type="ECO:0000313" key="12">
    <source>
        <dbReference type="Proteomes" id="UP000249354"/>
    </source>
</evidence>
<protein>
    <recommendedName>
        <fullName evidence="2 7">Aminomethyltransferase</fullName>
        <ecNumber evidence="2 7">2.1.2.10</ecNumber>
    </recommendedName>
    <alternativeName>
        <fullName evidence="5 7">Glycine cleavage system T protein</fullName>
    </alternativeName>
</protein>
<dbReference type="Gene3D" id="2.40.30.110">
    <property type="entry name" value="Aminomethyltransferase beta-barrel domains"/>
    <property type="match status" value="1"/>
</dbReference>
<dbReference type="InterPro" id="IPR028896">
    <property type="entry name" value="GcvT/YgfZ/DmdA"/>
</dbReference>
<evidence type="ECO:0000256" key="6">
    <source>
        <dbReference type="ARBA" id="ARBA00047665"/>
    </source>
</evidence>
<gene>
    <name evidence="7 11" type="primary">gcvT</name>
    <name evidence="11" type="ORF">DCF25_02050</name>
</gene>
<dbReference type="EMBL" id="QBMC01000007">
    <property type="protein sequence ID" value="PZO22719.1"/>
    <property type="molecule type" value="Genomic_DNA"/>
</dbReference>
<comment type="subunit">
    <text evidence="7">The glycine cleavage system is composed of four proteins: P, T, L and H.</text>
</comment>
<dbReference type="Pfam" id="PF01571">
    <property type="entry name" value="GCV_T"/>
    <property type="match status" value="1"/>
</dbReference>
<comment type="catalytic activity">
    <reaction evidence="6 7">
        <text>N(6)-[(R)-S(8)-aminomethyldihydrolipoyl]-L-lysyl-[protein] + (6S)-5,6,7,8-tetrahydrofolate = N(6)-[(R)-dihydrolipoyl]-L-lysyl-[protein] + (6R)-5,10-methylene-5,6,7,8-tetrahydrofolate + NH4(+)</text>
        <dbReference type="Rhea" id="RHEA:16945"/>
        <dbReference type="Rhea" id="RHEA-COMP:10475"/>
        <dbReference type="Rhea" id="RHEA-COMP:10492"/>
        <dbReference type="ChEBI" id="CHEBI:15636"/>
        <dbReference type="ChEBI" id="CHEBI:28938"/>
        <dbReference type="ChEBI" id="CHEBI:57453"/>
        <dbReference type="ChEBI" id="CHEBI:83100"/>
        <dbReference type="ChEBI" id="CHEBI:83143"/>
        <dbReference type="EC" id="2.1.2.10"/>
    </reaction>
</comment>
<dbReference type="AlphaFoldDB" id="A0A2W4V0T5"/>
<reference evidence="11 12" key="2">
    <citation type="submission" date="2018-06" db="EMBL/GenBank/DDBJ databases">
        <title>Metagenomic assembly of (sub)arctic Cyanobacteria and their associated microbiome from non-axenic cultures.</title>
        <authorList>
            <person name="Baurain D."/>
        </authorList>
    </citation>
    <scope>NUCLEOTIDE SEQUENCE [LARGE SCALE GENOMIC DNA]</scope>
    <source>
        <strain evidence="11">ULC129bin1</strain>
    </source>
</reference>
<comment type="caution">
    <text evidence="11">The sequence shown here is derived from an EMBL/GenBank/DDBJ whole genome shotgun (WGS) entry which is preliminary data.</text>
</comment>
<evidence type="ECO:0000256" key="8">
    <source>
        <dbReference type="PIRSR" id="PIRSR006487-1"/>
    </source>
</evidence>